<organism evidence="1">
    <name type="scientific">Listeria phage LP-032</name>
    <dbReference type="NCBI Taxonomy" id="1173746"/>
    <lineage>
        <taxon>Viruses</taxon>
        <taxon>Duplodnaviria</taxon>
        <taxon>Heunggongvirae</taxon>
        <taxon>Uroviricota</taxon>
        <taxon>Caudoviricetes</taxon>
        <taxon>Homburgvirus</taxon>
        <taxon>Homburgvirus LP26</taxon>
    </lineage>
</organism>
<accession>A0A059T807</accession>
<sequence>MDSIKDVIAVMAIKTNEEVEAGKTTYGVEMDGLGELILAPKKEIEVEVYTEEDFEEPKRENFEDMIKQVLDGTATDDENVTIKLLREADVKGTE</sequence>
<gene>
    <name evidence="1" type="ORF">LP032_006</name>
</gene>
<evidence type="ECO:0000313" key="1">
    <source>
        <dbReference type="EMBL" id="AHL18855.1"/>
    </source>
</evidence>
<proteinExistence type="predicted"/>
<protein>
    <submittedName>
        <fullName evidence="1">Uncharacterized protein</fullName>
    </submittedName>
</protein>
<reference evidence="1" key="1">
    <citation type="journal article" date="2014" name="Appl. Environ. Microbiol.">
        <title>Comparative genomic and morphological analysis of Listeria phages isolated from farm environments.</title>
        <authorList>
            <person name="Denes T."/>
            <person name="Vongkamjan K."/>
            <person name="Ackermann H.W."/>
            <person name="Moreno Switt A.I."/>
            <person name="Wiedmann M."/>
            <person name="den Bakker H.C."/>
        </authorList>
    </citation>
    <scope>NUCLEOTIDE SEQUENCE</scope>
</reference>
<dbReference type="EMBL" id="KJ094024">
    <property type="protein sequence ID" value="AHL18855.1"/>
    <property type="molecule type" value="Genomic_DNA"/>
</dbReference>
<name>A0A059T807_9CAUD</name>